<dbReference type="InterPro" id="IPR016187">
    <property type="entry name" value="CTDL_fold"/>
</dbReference>
<feature type="domain" description="C-type lectin" evidence="5">
    <location>
        <begin position="69"/>
        <end position="178"/>
    </location>
</feature>
<dbReference type="RefSeq" id="XP_019635215.1">
    <property type="nucleotide sequence ID" value="XM_019779656.1"/>
</dbReference>
<dbReference type="SUPFAM" id="SSF56436">
    <property type="entry name" value="C-type lectin-like"/>
    <property type="match status" value="1"/>
</dbReference>
<evidence type="ECO:0000313" key="7">
    <source>
        <dbReference type="Proteomes" id="UP000515135"/>
    </source>
</evidence>
<dbReference type="Gene3D" id="3.10.100.10">
    <property type="entry name" value="Mannose-Binding Protein A, subunit A"/>
    <property type="match status" value="1"/>
</dbReference>
<feature type="domain" description="Chitin-binding type-2" evidence="6">
    <location>
        <begin position="6"/>
        <end position="60"/>
    </location>
</feature>
<dbReference type="KEGG" id="bbel:109478197"/>
<protein>
    <recommendedName>
        <fullName evidence="2">chitinase</fullName>
        <ecNumber evidence="2">3.2.1.14</ecNumber>
    </recommendedName>
</protein>
<dbReference type="OrthoDB" id="6021959at2759"/>
<keyword evidence="3" id="KW-0119">Carbohydrate metabolism</keyword>
<dbReference type="PROSITE" id="PS50940">
    <property type="entry name" value="CHIT_BIND_II"/>
    <property type="match status" value="1"/>
</dbReference>
<dbReference type="InterPro" id="IPR002557">
    <property type="entry name" value="Chitin-bd_dom"/>
</dbReference>
<dbReference type="InterPro" id="IPR016186">
    <property type="entry name" value="C-type_lectin-like/link_sf"/>
</dbReference>
<dbReference type="InterPro" id="IPR018378">
    <property type="entry name" value="C-type_lectin_CS"/>
</dbReference>
<dbReference type="SMART" id="SM00494">
    <property type="entry name" value="ChtBD2"/>
    <property type="match status" value="1"/>
</dbReference>
<evidence type="ECO:0000313" key="8">
    <source>
        <dbReference type="RefSeq" id="XP_019635215.1"/>
    </source>
</evidence>
<evidence type="ECO:0000256" key="4">
    <source>
        <dbReference type="ARBA" id="ARBA00023157"/>
    </source>
</evidence>
<dbReference type="PANTHER" id="PTHR22801:SF63">
    <property type="entry name" value="C-TYPE LECTIN DOMAIN-CONTAINING PROTEIN"/>
    <property type="match status" value="1"/>
</dbReference>
<dbReference type="AlphaFoldDB" id="A0A6P4Z0X1"/>
<dbReference type="InterPro" id="IPR001304">
    <property type="entry name" value="C-type_lectin-like"/>
</dbReference>
<dbReference type="InterPro" id="IPR036508">
    <property type="entry name" value="Chitin-bd_dom_sf"/>
</dbReference>
<dbReference type="GO" id="GO:0005576">
    <property type="term" value="C:extracellular region"/>
    <property type="evidence" value="ECO:0007669"/>
    <property type="project" value="InterPro"/>
</dbReference>
<evidence type="ECO:0000256" key="1">
    <source>
        <dbReference type="ARBA" id="ARBA00000822"/>
    </source>
</evidence>
<dbReference type="GeneID" id="109478197"/>
<keyword evidence="7" id="KW-1185">Reference proteome</keyword>
<dbReference type="PROSITE" id="PS50041">
    <property type="entry name" value="C_TYPE_LECTIN_2"/>
    <property type="match status" value="1"/>
</dbReference>
<dbReference type="Pfam" id="PF01607">
    <property type="entry name" value="CBM_14"/>
    <property type="match status" value="1"/>
</dbReference>
<organism evidence="7 8">
    <name type="scientific">Branchiostoma belcheri</name>
    <name type="common">Amphioxus</name>
    <dbReference type="NCBI Taxonomy" id="7741"/>
    <lineage>
        <taxon>Eukaryota</taxon>
        <taxon>Metazoa</taxon>
        <taxon>Chordata</taxon>
        <taxon>Cephalochordata</taxon>
        <taxon>Leptocardii</taxon>
        <taxon>Amphioxiformes</taxon>
        <taxon>Branchiostomatidae</taxon>
        <taxon>Branchiostoma</taxon>
    </lineage>
</organism>
<proteinExistence type="predicted"/>
<dbReference type="SUPFAM" id="SSF57625">
    <property type="entry name" value="Invertebrate chitin-binding proteins"/>
    <property type="match status" value="1"/>
</dbReference>
<dbReference type="EC" id="3.2.1.14" evidence="2"/>
<keyword evidence="3" id="KW-0624">Polysaccharide degradation</keyword>
<keyword evidence="4" id="KW-1015">Disulfide bond</keyword>
<dbReference type="PANTHER" id="PTHR22801">
    <property type="entry name" value="LITHOSTATHINE"/>
    <property type="match status" value="1"/>
</dbReference>
<accession>A0A6P4Z0X1</accession>
<name>A0A6P4Z0X1_BRABE</name>
<dbReference type="InterPro" id="IPR050801">
    <property type="entry name" value="Ca-Dep_Lectins_ImmuneDev"/>
</dbReference>
<sequence>MSRSVDDPCEGLPNGNYPDPDECTRIYSCSNGIAYLMDCPEDLYYNEKTDQCDSPENVDCGCSDGYEQYDRKCYKAFGDKEPYEEAFATCRDDGGVLAMPRDEGTHEFLIPLKNKVDSEDAFWLGINRVEGGEFAYYDGTPLTFQAWYPGEPSDTGGQEDCIMFYGPGWDNKWNDIPCFGPEHPFICEKFYRV</sequence>
<dbReference type="GO" id="GO:0008843">
    <property type="term" value="F:endochitinase activity"/>
    <property type="evidence" value="ECO:0007669"/>
    <property type="project" value="UniProtKB-EC"/>
</dbReference>
<dbReference type="GO" id="GO:0006032">
    <property type="term" value="P:chitin catabolic process"/>
    <property type="evidence" value="ECO:0007669"/>
    <property type="project" value="UniProtKB-KW"/>
</dbReference>
<evidence type="ECO:0000259" key="6">
    <source>
        <dbReference type="PROSITE" id="PS50940"/>
    </source>
</evidence>
<comment type="catalytic activity">
    <reaction evidence="1">
        <text>Random endo-hydrolysis of N-acetyl-beta-D-glucosaminide (1-&gt;4)-beta-linkages in chitin and chitodextrins.</text>
        <dbReference type="EC" id="3.2.1.14"/>
    </reaction>
</comment>
<reference evidence="8" key="1">
    <citation type="submission" date="2025-08" db="UniProtKB">
        <authorList>
            <consortium name="RefSeq"/>
        </authorList>
    </citation>
    <scope>IDENTIFICATION</scope>
    <source>
        <tissue evidence="8">Gonad</tissue>
    </source>
</reference>
<keyword evidence="3" id="KW-0146">Chitin degradation</keyword>
<dbReference type="PROSITE" id="PS00615">
    <property type="entry name" value="C_TYPE_LECTIN_1"/>
    <property type="match status" value="1"/>
</dbReference>
<dbReference type="Proteomes" id="UP000515135">
    <property type="component" value="Unplaced"/>
</dbReference>
<dbReference type="SMART" id="SM00034">
    <property type="entry name" value="CLECT"/>
    <property type="match status" value="1"/>
</dbReference>
<dbReference type="Gene3D" id="2.170.140.10">
    <property type="entry name" value="Chitin binding domain"/>
    <property type="match status" value="1"/>
</dbReference>
<dbReference type="Pfam" id="PF00059">
    <property type="entry name" value="Lectin_C"/>
    <property type="match status" value="1"/>
</dbReference>
<dbReference type="GO" id="GO:0008061">
    <property type="term" value="F:chitin binding"/>
    <property type="evidence" value="ECO:0007669"/>
    <property type="project" value="InterPro"/>
</dbReference>
<evidence type="ECO:0000256" key="3">
    <source>
        <dbReference type="ARBA" id="ARBA00023024"/>
    </source>
</evidence>
<evidence type="ECO:0000259" key="5">
    <source>
        <dbReference type="PROSITE" id="PS50041"/>
    </source>
</evidence>
<evidence type="ECO:0000256" key="2">
    <source>
        <dbReference type="ARBA" id="ARBA00012729"/>
    </source>
</evidence>
<gene>
    <name evidence="8" type="primary">LOC109478197</name>
</gene>